<protein>
    <recommendedName>
        <fullName evidence="4">DUF4436 domain-containing protein</fullName>
    </recommendedName>
</protein>
<keyword evidence="1" id="KW-0812">Transmembrane</keyword>
<feature type="transmembrane region" description="Helical" evidence="1">
    <location>
        <begin position="260"/>
        <end position="282"/>
    </location>
</feature>
<dbReference type="EMBL" id="BAABKN010000009">
    <property type="protein sequence ID" value="GAA4732185.1"/>
    <property type="molecule type" value="Genomic_DNA"/>
</dbReference>
<organism evidence="2 3">
    <name type="scientific">Nocardioides endophyticus</name>
    <dbReference type="NCBI Taxonomy" id="1353775"/>
    <lineage>
        <taxon>Bacteria</taxon>
        <taxon>Bacillati</taxon>
        <taxon>Actinomycetota</taxon>
        <taxon>Actinomycetes</taxon>
        <taxon>Propionibacteriales</taxon>
        <taxon>Nocardioidaceae</taxon>
        <taxon>Nocardioides</taxon>
    </lineage>
</organism>
<name>A0ABP8YMM5_9ACTN</name>
<evidence type="ECO:0000313" key="2">
    <source>
        <dbReference type="EMBL" id="GAA4732185.1"/>
    </source>
</evidence>
<dbReference type="Proteomes" id="UP001499882">
    <property type="component" value="Unassembled WGS sequence"/>
</dbReference>
<evidence type="ECO:0000313" key="3">
    <source>
        <dbReference type="Proteomes" id="UP001499882"/>
    </source>
</evidence>
<keyword evidence="3" id="KW-1185">Reference proteome</keyword>
<sequence length="294" mass="32130">MLLLCLYAVARLGPVLVAPNPAPYEAADYLSVLIEIDADVGFTEMAPIISWHIAPPDATGRLSTFTFGFQDDLTRQGPTRVSATIRGSSRILQKCGVTVPGSGGQIDVPIDSFVGSLRGSSTAEVTLSSDEASSDTAVFCEIDPADLWRDHAGTRSLSVPSVDVVFPTGKSITQKRQVERVWSEQFDPMRVVVLGGSNFQYENASQPTTGGFSRVGDVSWHVPFHPTRGIGRYETATRDWTFRAQRFSASFNDVTWNQTFNLALLVTGFTLGLIPTLLIWMGNAALRLRRLRDT</sequence>
<keyword evidence="1" id="KW-1133">Transmembrane helix</keyword>
<evidence type="ECO:0008006" key="4">
    <source>
        <dbReference type="Google" id="ProtNLM"/>
    </source>
</evidence>
<gene>
    <name evidence="2" type="ORF">GCM10023350_14450</name>
</gene>
<keyword evidence="1" id="KW-0472">Membrane</keyword>
<evidence type="ECO:0000256" key="1">
    <source>
        <dbReference type="SAM" id="Phobius"/>
    </source>
</evidence>
<proteinExistence type="predicted"/>
<reference evidence="3" key="1">
    <citation type="journal article" date="2019" name="Int. J. Syst. Evol. Microbiol.">
        <title>The Global Catalogue of Microorganisms (GCM) 10K type strain sequencing project: providing services to taxonomists for standard genome sequencing and annotation.</title>
        <authorList>
            <consortium name="The Broad Institute Genomics Platform"/>
            <consortium name="The Broad Institute Genome Sequencing Center for Infectious Disease"/>
            <person name="Wu L."/>
            <person name="Ma J."/>
        </authorList>
    </citation>
    <scope>NUCLEOTIDE SEQUENCE [LARGE SCALE GENOMIC DNA]</scope>
    <source>
        <strain evidence="3">JCM 18532</strain>
    </source>
</reference>
<comment type="caution">
    <text evidence="2">The sequence shown here is derived from an EMBL/GenBank/DDBJ whole genome shotgun (WGS) entry which is preliminary data.</text>
</comment>
<accession>A0ABP8YMM5</accession>